<protein>
    <submittedName>
        <fullName evidence="2">Uncharacterized protein</fullName>
    </submittedName>
</protein>
<feature type="region of interest" description="Disordered" evidence="1">
    <location>
        <begin position="100"/>
        <end position="140"/>
    </location>
</feature>
<feature type="compositionally biased region" description="Basic and acidic residues" evidence="1">
    <location>
        <begin position="124"/>
        <end position="140"/>
    </location>
</feature>
<dbReference type="VEuPathDB" id="FungiDB:H310_10228"/>
<organism evidence="2">
    <name type="scientific">Aphanomyces invadans</name>
    <dbReference type="NCBI Taxonomy" id="157072"/>
    <lineage>
        <taxon>Eukaryota</taxon>
        <taxon>Sar</taxon>
        <taxon>Stramenopiles</taxon>
        <taxon>Oomycota</taxon>
        <taxon>Saprolegniomycetes</taxon>
        <taxon>Saprolegniales</taxon>
        <taxon>Verrucalvaceae</taxon>
        <taxon>Aphanomyces</taxon>
    </lineage>
</organism>
<sequence length="396" mass="44521">MAPMMTSNKTRLSFILAGPTTDVDDNVTALHETGRTVPPQHCEHGRHFLAPLSKKRALPPNEVNSPIESRQILDMPCSPAHKLTKFTAVTNLHYTSKLTPRANGEVASPSSKSSLKTSLSKRAYNRERPQALRTNERQERHALRSHVEQVEATWSRVHQQRLVNLTTTPGAADLARERTVRDSTFQVFQALSDRTRQYAHFSQDMAQWVTTLQYQTHGDMQWLTTLGAGAASPTHRQLDMYHQHAGRVGAKVLERSTQPPSLHTAIQAPTKAKPLPTLKVDLSHLPPGARKRMYNRLRQRLYRQRELEEVDALNTYASELSSALVQLHAAKSANPQSMPRGHDVAASAALHEAIEQNATLKAKLRQHCALNDQLQQWVHHVSDVMHLDRQLLFTTA</sequence>
<proteinExistence type="predicted"/>
<reference evidence="2" key="1">
    <citation type="submission" date="2013-12" db="EMBL/GenBank/DDBJ databases">
        <title>The Genome Sequence of Aphanomyces invadans NJM9701.</title>
        <authorList>
            <consortium name="The Broad Institute Genomics Platform"/>
            <person name="Russ C."/>
            <person name="Tyler B."/>
            <person name="van West P."/>
            <person name="Dieguez-Uribeondo J."/>
            <person name="Young S.K."/>
            <person name="Zeng Q."/>
            <person name="Gargeya S."/>
            <person name="Fitzgerald M."/>
            <person name="Abouelleil A."/>
            <person name="Alvarado L."/>
            <person name="Chapman S.B."/>
            <person name="Gainer-Dewar J."/>
            <person name="Goldberg J."/>
            <person name="Griggs A."/>
            <person name="Gujja S."/>
            <person name="Hansen M."/>
            <person name="Howarth C."/>
            <person name="Imamovic A."/>
            <person name="Ireland A."/>
            <person name="Larimer J."/>
            <person name="McCowan C."/>
            <person name="Murphy C."/>
            <person name="Pearson M."/>
            <person name="Poon T.W."/>
            <person name="Priest M."/>
            <person name="Roberts A."/>
            <person name="Saif S."/>
            <person name="Shea T."/>
            <person name="Sykes S."/>
            <person name="Wortman J."/>
            <person name="Nusbaum C."/>
            <person name="Birren B."/>
        </authorList>
    </citation>
    <scope>NUCLEOTIDE SEQUENCE [LARGE SCALE GENOMIC DNA]</scope>
    <source>
        <strain evidence="2">NJM9701</strain>
    </source>
</reference>
<dbReference type="RefSeq" id="XP_008874764.1">
    <property type="nucleotide sequence ID" value="XM_008876542.1"/>
</dbReference>
<name>A0A024TSA4_9STRA</name>
<dbReference type="AlphaFoldDB" id="A0A024TSA4"/>
<accession>A0A024TSA4</accession>
<evidence type="ECO:0000313" key="2">
    <source>
        <dbReference type="EMBL" id="ETV96501.1"/>
    </source>
</evidence>
<dbReference type="GeneID" id="20087278"/>
<dbReference type="EMBL" id="KI913976">
    <property type="protein sequence ID" value="ETV96501.1"/>
    <property type="molecule type" value="Genomic_DNA"/>
</dbReference>
<feature type="compositionally biased region" description="Low complexity" evidence="1">
    <location>
        <begin position="108"/>
        <end position="121"/>
    </location>
</feature>
<dbReference type="OrthoDB" id="10643661at2759"/>
<evidence type="ECO:0000256" key="1">
    <source>
        <dbReference type="SAM" id="MobiDB-lite"/>
    </source>
</evidence>
<gene>
    <name evidence="2" type="ORF">H310_10228</name>
</gene>